<comment type="caution">
    <text evidence="1">The sequence shown here is derived from an EMBL/GenBank/DDBJ whole genome shotgun (WGS) entry which is preliminary data.</text>
</comment>
<name>A0ABT4TYP4_9ACTN</name>
<proteinExistence type="predicted"/>
<protein>
    <submittedName>
        <fullName evidence="1">Uncharacterized protein</fullName>
    </submittedName>
</protein>
<evidence type="ECO:0000313" key="1">
    <source>
        <dbReference type="EMBL" id="MDA2809526.1"/>
    </source>
</evidence>
<dbReference type="RefSeq" id="WP_270683431.1">
    <property type="nucleotide sequence ID" value="NZ_JAQFWQ010000004.1"/>
</dbReference>
<sequence>MSDVLADSALRKRAARLARSPYGTALAAGWGFAEAKKQIARMLEEPAHV</sequence>
<dbReference type="Proteomes" id="UP001527866">
    <property type="component" value="Unassembled WGS sequence"/>
</dbReference>
<evidence type="ECO:0000313" key="2">
    <source>
        <dbReference type="Proteomes" id="UP001527866"/>
    </source>
</evidence>
<keyword evidence="2" id="KW-1185">Reference proteome</keyword>
<gene>
    <name evidence="1" type="ORF">O4J56_02640</name>
</gene>
<organism evidence="1 2">
    <name type="scientific">Nocardiopsis endophytica</name>
    <dbReference type="NCBI Taxonomy" id="3018445"/>
    <lineage>
        <taxon>Bacteria</taxon>
        <taxon>Bacillati</taxon>
        <taxon>Actinomycetota</taxon>
        <taxon>Actinomycetes</taxon>
        <taxon>Streptosporangiales</taxon>
        <taxon>Nocardiopsidaceae</taxon>
        <taxon>Nocardiopsis</taxon>
    </lineage>
</organism>
<reference evidence="1 2" key="1">
    <citation type="submission" date="2023-01" db="EMBL/GenBank/DDBJ databases">
        <title>Draft genome sequence of Nocardiopsis sp. RSe5-2 isolated from halophytes.</title>
        <authorList>
            <person name="Duangmal K."/>
            <person name="Chantavorakit T."/>
        </authorList>
    </citation>
    <scope>NUCLEOTIDE SEQUENCE [LARGE SCALE GENOMIC DNA]</scope>
    <source>
        <strain evidence="1 2">RSe5-2</strain>
    </source>
</reference>
<dbReference type="EMBL" id="JAQFWQ010000004">
    <property type="protein sequence ID" value="MDA2809526.1"/>
    <property type="molecule type" value="Genomic_DNA"/>
</dbReference>
<accession>A0ABT4TYP4</accession>